<feature type="chain" id="PRO_5038807028" description="Lipoprotein" evidence="1">
    <location>
        <begin position="26"/>
        <end position="127"/>
    </location>
</feature>
<evidence type="ECO:0000313" key="2">
    <source>
        <dbReference type="EMBL" id="SHI56955.1"/>
    </source>
</evidence>
<organism evidence="2 3">
    <name type="scientific">Nocardiopsis flavescens</name>
    <dbReference type="NCBI Taxonomy" id="758803"/>
    <lineage>
        <taxon>Bacteria</taxon>
        <taxon>Bacillati</taxon>
        <taxon>Actinomycetota</taxon>
        <taxon>Actinomycetes</taxon>
        <taxon>Streptosporangiales</taxon>
        <taxon>Nocardiopsidaceae</taxon>
        <taxon>Nocardiopsis</taxon>
    </lineage>
</organism>
<evidence type="ECO:0000313" key="3">
    <source>
        <dbReference type="Proteomes" id="UP000184452"/>
    </source>
</evidence>
<keyword evidence="1" id="KW-0732">Signal</keyword>
<reference evidence="2 3" key="1">
    <citation type="submission" date="2016-11" db="EMBL/GenBank/DDBJ databases">
        <authorList>
            <person name="Jaros S."/>
            <person name="Januszkiewicz K."/>
            <person name="Wedrychowicz H."/>
        </authorList>
    </citation>
    <scope>NUCLEOTIDE SEQUENCE [LARGE SCALE GENOMIC DNA]</scope>
    <source>
        <strain evidence="2 3">CGMCC 4.5723</strain>
    </source>
</reference>
<evidence type="ECO:0008006" key="4">
    <source>
        <dbReference type="Google" id="ProtNLM"/>
    </source>
</evidence>
<gene>
    <name evidence="2" type="ORF">SAMN05421803_101610</name>
</gene>
<feature type="signal peptide" evidence="1">
    <location>
        <begin position="1"/>
        <end position="25"/>
    </location>
</feature>
<proteinExistence type="predicted"/>
<dbReference type="EMBL" id="FQZK01000001">
    <property type="protein sequence ID" value="SHI56955.1"/>
    <property type="molecule type" value="Genomic_DNA"/>
</dbReference>
<dbReference type="AlphaFoldDB" id="A0A1M6C7F9"/>
<evidence type="ECO:0000256" key="1">
    <source>
        <dbReference type="SAM" id="SignalP"/>
    </source>
</evidence>
<dbReference type="Proteomes" id="UP000184452">
    <property type="component" value="Unassembled WGS sequence"/>
</dbReference>
<dbReference type="RefSeq" id="WP_073374602.1">
    <property type="nucleotide sequence ID" value="NZ_FQZK01000001.1"/>
</dbReference>
<accession>A0A1M6C7F9</accession>
<protein>
    <recommendedName>
        <fullName evidence="4">Lipoprotein</fullName>
    </recommendedName>
</protein>
<dbReference type="OrthoDB" id="3430825at2"/>
<keyword evidence="3" id="KW-1185">Reference proteome</keyword>
<sequence length="127" mass="14548">MRKRFTRGAAVLAACSVLVCTSCQSYNEYFVVENGLDVPAIVQRSDSPEAFAPGPGGFDWGVQPGEAWFQGLLESERRPWYRRVWPFREWAPRVCRDDIYLHVHSEDGRTWTREPPLCSGEVWLIDG</sequence>
<name>A0A1M6C7F9_9ACTN</name>